<dbReference type="AlphaFoldDB" id="A0A0W0SA89"/>
<keyword evidence="1" id="KW-0175">Coiled coil</keyword>
<feature type="coiled-coil region" evidence="1">
    <location>
        <begin position="17"/>
        <end position="61"/>
    </location>
</feature>
<accession>A0A0W0SA89</accession>
<proteinExistence type="predicted"/>
<dbReference type="RefSeq" id="WP_051544376.1">
    <property type="nucleotide sequence ID" value="NZ_CAAAIT010000001.1"/>
</dbReference>
<dbReference type="EMBL" id="LNXW01000013">
    <property type="protein sequence ID" value="KTC80510.1"/>
    <property type="molecule type" value="Genomic_DNA"/>
</dbReference>
<organism evidence="2 3">
    <name type="scientific">Legionella cherrii</name>
    <dbReference type="NCBI Taxonomy" id="28084"/>
    <lineage>
        <taxon>Bacteria</taxon>
        <taxon>Pseudomonadati</taxon>
        <taxon>Pseudomonadota</taxon>
        <taxon>Gammaproteobacteria</taxon>
        <taxon>Legionellales</taxon>
        <taxon>Legionellaceae</taxon>
        <taxon>Legionella</taxon>
    </lineage>
</organism>
<dbReference type="PATRIC" id="fig|28084.5.peg.2736"/>
<dbReference type="OrthoDB" id="9933482at2"/>
<sequence>MTIEKIEKGLNGLETGIEEVKLMNLELNKNNDRLQALIEQMEEQLNQYENALNAAQQIKLSNGELLNKYGIMKPPSQQESLTTTLEPCRP</sequence>
<reference evidence="2 3" key="1">
    <citation type="submission" date="2015-11" db="EMBL/GenBank/DDBJ databases">
        <title>Genomic analysis of 38 Legionella species identifies large and diverse effector repertoires.</title>
        <authorList>
            <person name="Burstein D."/>
            <person name="Amaro F."/>
            <person name="Zusman T."/>
            <person name="Lifshitz Z."/>
            <person name="Cohen O."/>
            <person name="Gilbert J.A."/>
            <person name="Pupko T."/>
            <person name="Shuman H.A."/>
            <person name="Segal G."/>
        </authorList>
    </citation>
    <scope>NUCLEOTIDE SEQUENCE [LARGE SCALE GENOMIC DNA]</scope>
    <source>
        <strain evidence="2 3">ORW</strain>
    </source>
</reference>
<gene>
    <name evidence="2" type="ORF">Lche_2530</name>
</gene>
<evidence type="ECO:0008006" key="4">
    <source>
        <dbReference type="Google" id="ProtNLM"/>
    </source>
</evidence>
<name>A0A0W0SA89_9GAMM</name>
<evidence type="ECO:0000313" key="2">
    <source>
        <dbReference type="EMBL" id="KTC80510.1"/>
    </source>
</evidence>
<evidence type="ECO:0000313" key="3">
    <source>
        <dbReference type="Proteomes" id="UP000054921"/>
    </source>
</evidence>
<dbReference type="Proteomes" id="UP000054921">
    <property type="component" value="Unassembled WGS sequence"/>
</dbReference>
<comment type="caution">
    <text evidence="2">The sequence shown here is derived from an EMBL/GenBank/DDBJ whole genome shotgun (WGS) entry which is preliminary data.</text>
</comment>
<protein>
    <recommendedName>
        <fullName evidence="4">Coiled-coil protein</fullName>
    </recommendedName>
</protein>
<evidence type="ECO:0000256" key="1">
    <source>
        <dbReference type="SAM" id="Coils"/>
    </source>
</evidence>